<keyword evidence="2" id="KW-1185">Reference proteome</keyword>
<evidence type="ECO:0000313" key="2">
    <source>
        <dbReference type="Proteomes" id="UP001148838"/>
    </source>
</evidence>
<proteinExistence type="predicted"/>
<dbReference type="PANTHER" id="PTHR10773:SF19">
    <property type="match status" value="1"/>
</dbReference>
<dbReference type="PANTHER" id="PTHR10773">
    <property type="entry name" value="DNA-DIRECTED RNA POLYMERASES I, II, AND III SUBUNIT RPABC2"/>
    <property type="match status" value="1"/>
</dbReference>
<name>A0ABQ8S647_PERAM</name>
<comment type="caution">
    <text evidence="1">The sequence shown here is derived from an EMBL/GenBank/DDBJ whole genome shotgun (WGS) entry which is preliminary data.</text>
</comment>
<sequence>METNEHKRKKRRREDIKINLKREDRKMKKQRGITYVTSKGAIVEGRPLRNILQWTNKVTAGCYSGRLVIKKKISTTHKVTENPKVSCENIWTYSLLRSGVQQVVCRQMILELFIISTKRLRVIQRKILKGETFEEKRGSHENRPNKLNNNIWDLLQSHLQSISHTKSHYCQHKSNFEYFDNSDLNIKILFELLCDYYKEKIGDKLNMKYKTYFKYFKQNCNFHFRKPKTDVCDFCMSCERKIAEKPNDPCQVEYIQHKQKVDKYFALKSKIITKCKSDPSCLVVEFDYAQNFTVPKLNVCAQFHMLLLLLYVFNIHLHNDESLFLYSFMETQANKDPNSVASFVHNCLLKRLHDQSQQIFPVRGHSFSQCDRNFGLIKSKSGDCNNSETLPRKNGHVQENPSPFEVVMDSTMIRDWKEVLTSFFLKYPVTKGNISVLDITPRNVPNSPLNPQKENYVRALFKYMDTGSCCWLDNIEESKVGLGENVNQDDSQSECESIQVVH</sequence>
<evidence type="ECO:0000313" key="1">
    <source>
        <dbReference type="EMBL" id="KAJ4429320.1"/>
    </source>
</evidence>
<gene>
    <name evidence="1" type="ORF">ANN_26324</name>
</gene>
<protein>
    <submittedName>
        <fullName evidence="1">Uncharacterized protein</fullName>
    </submittedName>
</protein>
<reference evidence="1 2" key="1">
    <citation type="journal article" date="2022" name="Allergy">
        <title>Genome assembly and annotation of Periplaneta americana reveal a comprehensive cockroach allergen profile.</title>
        <authorList>
            <person name="Wang L."/>
            <person name="Xiong Q."/>
            <person name="Saelim N."/>
            <person name="Wang L."/>
            <person name="Nong W."/>
            <person name="Wan A.T."/>
            <person name="Shi M."/>
            <person name="Liu X."/>
            <person name="Cao Q."/>
            <person name="Hui J.H.L."/>
            <person name="Sookrung N."/>
            <person name="Leung T.F."/>
            <person name="Tungtrongchitr A."/>
            <person name="Tsui S.K.W."/>
        </authorList>
    </citation>
    <scope>NUCLEOTIDE SEQUENCE [LARGE SCALE GENOMIC DNA]</scope>
    <source>
        <strain evidence="1">PWHHKU_190912</strain>
    </source>
</reference>
<organism evidence="1 2">
    <name type="scientific">Periplaneta americana</name>
    <name type="common">American cockroach</name>
    <name type="synonym">Blatta americana</name>
    <dbReference type="NCBI Taxonomy" id="6978"/>
    <lineage>
        <taxon>Eukaryota</taxon>
        <taxon>Metazoa</taxon>
        <taxon>Ecdysozoa</taxon>
        <taxon>Arthropoda</taxon>
        <taxon>Hexapoda</taxon>
        <taxon>Insecta</taxon>
        <taxon>Pterygota</taxon>
        <taxon>Neoptera</taxon>
        <taxon>Polyneoptera</taxon>
        <taxon>Dictyoptera</taxon>
        <taxon>Blattodea</taxon>
        <taxon>Blattoidea</taxon>
        <taxon>Blattidae</taxon>
        <taxon>Blattinae</taxon>
        <taxon>Periplaneta</taxon>
    </lineage>
</organism>
<dbReference type="EMBL" id="JAJSOF020000036">
    <property type="protein sequence ID" value="KAJ4429320.1"/>
    <property type="molecule type" value="Genomic_DNA"/>
</dbReference>
<accession>A0ABQ8S647</accession>
<dbReference type="Proteomes" id="UP001148838">
    <property type="component" value="Unassembled WGS sequence"/>
</dbReference>